<dbReference type="PANTHER" id="PTHR10094:SF25">
    <property type="entry name" value="SCP2 STEROL-BINDING DOMAIN-CONTAINING PROTEIN 1"/>
    <property type="match status" value="1"/>
</dbReference>
<protein>
    <submittedName>
        <fullName evidence="3">Putative peroxisomal lipid carrier</fullName>
    </submittedName>
</protein>
<dbReference type="PANTHER" id="PTHR10094">
    <property type="entry name" value="STEROL CARRIER PROTEIN 2 SCP-2 FAMILY PROTEIN"/>
    <property type="match status" value="1"/>
</dbReference>
<feature type="compositionally biased region" description="Basic and acidic residues" evidence="1">
    <location>
        <begin position="186"/>
        <end position="206"/>
    </location>
</feature>
<dbReference type="OMA" id="NDARDTD"/>
<dbReference type="eggNOG" id="ENOG502SD26">
    <property type="taxonomic scope" value="Eukaryota"/>
</dbReference>
<proteinExistence type="predicted"/>
<evidence type="ECO:0000313" key="3">
    <source>
        <dbReference type="EMBL" id="EST06323.1"/>
    </source>
</evidence>
<dbReference type="InterPro" id="IPR003033">
    <property type="entry name" value="SCP2_sterol-bd_dom"/>
</dbReference>
<gene>
    <name evidence="3" type="ORF">PSEUBRA_SCAF3g03848</name>
</gene>
<sequence length="221" mass="24085">MSKPEDRMKDEAVQALDSQEDLDCPGFESSRVFALSAQLLANPPAGFPSRKRLVRSLKSVYLFIIQPSAAIDPSNPRTKPVSGKASTSGGALRPALWYADMKTKGVIGRGQPSTTVLGRKRRADVVIECRDRDFVDLATGKVQAQRLYNEGRIKIKGDLDRALRVATLISHERSKIYGTTAPAPDTETKVAAVEHQREGNDARDTDYGSGAPAPLPDRARL</sequence>
<evidence type="ECO:0000256" key="1">
    <source>
        <dbReference type="SAM" id="MobiDB-lite"/>
    </source>
</evidence>
<feature type="compositionally biased region" description="Basic and acidic residues" evidence="1">
    <location>
        <begin position="1"/>
        <end position="12"/>
    </location>
</feature>
<feature type="region of interest" description="Disordered" evidence="1">
    <location>
        <begin position="1"/>
        <end position="22"/>
    </location>
</feature>
<dbReference type="STRING" id="1365824.V5ETE9"/>
<dbReference type="OrthoDB" id="10265837at2759"/>
<dbReference type="SUPFAM" id="SSF55718">
    <property type="entry name" value="SCP-like"/>
    <property type="match status" value="1"/>
</dbReference>
<feature type="domain" description="SCP2" evidence="2">
    <location>
        <begin position="118"/>
        <end position="169"/>
    </location>
</feature>
<organism evidence="3 4">
    <name type="scientific">Kalmanozyma brasiliensis (strain GHG001)</name>
    <name type="common">Yeast</name>
    <name type="synonym">Pseudozyma brasiliensis</name>
    <dbReference type="NCBI Taxonomy" id="1365824"/>
    <lineage>
        <taxon>Eukaryota</taxon>
        <taxon>Fungi</taxon>
        <taxon>Dikarya</taxon>
        <taxon>Basidiomycota</taxon>
        <taxon>Ustilaginomycotina</taxon>
        <taxon>Ustilaginomycetes</taxon>
        <taxon>Ustilaginales</taxon>
        <taxon>Ustilaginaceae</taxon>
        <taxon>Kalmanozyma</taxon>
    </lineage>
</organism>
<dbReference type="FunFam" id="3.30.1050.10:FF:000017">
    <property type="entry name" value="Potential peroxisomal lipid carrier"/>
    <property type="match status" value="1"/>
</dbReference>
<keyword evidence="4" id="KW-1185">Reference proteome</keyword>
<dbReference type="InterPro" id="IPR036527">
    <property type="entry name" value="SCP2_sterol-bd_dom_sf"/>
</dbReference>
<reference evidence="4" key="1">
    <citation type="journal article" date="2013" name="Genome Announc.">
        <title>Draft genome sequence of Pseudozyma brasiliensis sp. nov. strain GHG001, a high producer of endo-1,4-xylanase isolated from an insect pest of sugarcane.</title>
        <authorList>
            <person name="Oliveira J.V.D.C."/>
            <person name="dos Santos R.A.C."/>
            <person name="Borges T.A."/>
            <person name="Riano-Pachon D.M."/>
            <person name="Goldman G.H."/>
        </authorList>
    </citation>
    <scope>NUCLEOTIDE SEQUENCE [LARGE SCALE GENOMIC DNA]</scope>
    <source>
        <strain evidence="4">GHG001</strain>
    </source>
</reference>
<name>V5ETE9_KALBG</name>
<dbReference type="Gene3D" id="3.30.1050.10">
    <property type="entry name" value="SCP2 sterol-binding domain"/>
    <property type="match status" value="1"/>
</dbReference>
<dbReference type="GeneID" id="27420463"/>
<evidence type="ECO:0000313" key="4">
    <source>
        <dbReference type="Proteomes" id="UP000019377"/>
    </source>
</evidence>
<dbReference type="HOGENOM" id="CLU_1256531_0_0_1"/>
<accession>V5ETE9</accession>
<evidence type="ECO:0000259" key="2">
    <source>
        <dbReference type="Pfam" id="PF02036"/>
    </source>
</evidence>
<dbReference type="RefSeq" id="XP_016291312.1">
    <property type="nucleotide sequence ID" value="XM_016437785.1"/>
</dbReference>
<dbReference type="AlphaFoldDB" id="V5ETE9"/>
<dbReference type="Proteomes" id="UP000019377">
    <property type="component" value="Unassembled WGS sequence"/>
</dbReference>
<dbReference type="EMBL" id="KI545873">
    <property type="protein sequence ID" value="EST06323.1"/>
    <property type="molecule type" value="Genomic_DNA"/>
</dbReference>
<dbReference type="Pfam" id="PF02036">
    <property type="entry name" value="SCP2"/>
    <property type="match status" value="1"/>
</dbReference>
<dbReference type="GO" id="GO:0005829">
    <property type="term" value="C:cytosol"/>
    <property type="evidence" value="ECO:0007669"/>
    <property type="project" value="TreeGrafter"/>
</dbReference>
<feature type="region of interest" description="Disordered" evidence="1">
    <location>
        <begin position="178"/>
        <end position="221"/>
    </location>
</feature>